<evidence type="ECO:0000313" key="3">
    <source>
        <dbReference type="EMBL" id="GLH95104.1"/>
    </source>
</evidence>
<dbReference type="PANTHER" id="PTHR43000">
    <property type="entry name" value="DTDP-D-GLUCOSE 4,6-DEHYDRATASE-RELATED"/>
    <property type="match status" value="1"/>
</dbReference>
<accession>A0ABQ5QLM7</accession>
<sequence>MSVALVTGSGGLIGSEAARHFAGLGLDVVGIDNDMRRQFFGDEASTAWNVLRLTSDLSGAYTHHDVDIRDRDALGKIFQRYGRDIALVVHTAAQPSHDWAVRDPYTDFDVNAVGTLNVLQNVREHCIEAPVIHCSTNKVYGDRPNSLPLVEQATRWEIEAGHPYEQGIAEDMSIDACLHSIFGASKVAADVMVQEYGRYFDMRTACFRGGTLTGPAHSATELHGFLGYVMRCNMERRTYKIFGYQGKMVRDAIHSHDVVSAFEAFFRSPRSAAVYNLGGGRHSNCSHLEAFALAEKITGVEMRSEYHEANRVGDHKWWIGSNAAFERDYPDWKQAYDVPMILQEIYEANVGKWVPRP</sequence>
<protein>
    <submittedName>
        <fullName evidence="3">NAD-dependent epimerase</fullName>
    </submittedName>
</protein>
<dbReference type="RefSeq" id="WP_281891964.1">
    <property type="nucleotide sequence ID" value="NZ_BSDI01000001.1"/>
</dbReference>
<dbReference type="SUPFAM" id="SSF51735">
    <property type="entry name" value="NAD(P)-binding Rossmann-fold domains"/>
    <property type="match status" value="1"/>
</dbReference>
<dbReference type="InterPro" id="IPR036291">
    <property type="entry name" value="NAD(P)-bd_dom_sf"/>
</dbReference>
<name>A0ABQ5QLM7_9ACTN</name>
<organism evidence="3 4">
    <name type="scientific">Phytohabitans aurantiacus</name>
    <dbReference type="NCBI Taxonomy" id="3016789"/>
    <lineage>
        <taxon>Bacteria</taxon>
        <taxon>Bacillati</taxon>
        <taxon>Actinomycetota</taxon>
        <taxon>Actinomycetes</taxon>
        <taxon>Micromonosporales</taxon>
        <taxon>Micromonosporaceae</taxon>
    </lineage>
</organism>
<dbReference type="Pfam" id="PF01370">
    <property type="entry name" value="Epimerase"/>
    <property type="match status" value="1"/>
</dbReference>
<gene>
    <name evidence="3" type="ORF">Pa4123_03760</name>
</gene>
<proteinExistence type="inferred from homology"/>
<dbReference type="Proteomes" id="UP001144280">
    <property type="component" value="Unassembled WGS sequence"/>
</dbReference>
<feature type="domain" description="NAD-dependent epimerase/dehydratase" evidence="2">
    <location>
        <begin position="4"/>
        <end position="278"/>
    </location>
</feature>
<dbReference type="Gene3D" id="3.40.50.720">
    <property type="entry name" value="NAD(P)-binding Rossmann-like Domain"/>
    <property type="match status" value="1"/>
</dbReference>
<evidence type="ECO:0000313" key="4">
    <source>
        <dbReference type="Proteomes" id="UP001144280"/>
    </source>
</evidence>
<reference evidence="3" key="1">
    <citation type="submission" date="2022-12" db="EMBL/GenBank/DDBJ databases">
        <title>New Phytohabitans aurantiacus sp. RD004123 nov., an actinomycete isolated from soil.</title>
        <authorList>
            <person name="Triningsih D.W."/>
            <person name="Harunari E."/>
            <person name="Igarashi Y."/>
        </authorList>
    </citation>
    <scope>NUCLEOTIDE SEQUENCE</scope>
    <source>
        <strain evidence="3">RD004123</strain>
    </source>
</reference>
<comment type="caution">
    <text evidence="3">The sequence shown here is derived from an EMBL/GenBank/DDBJ whole genome shotgun (WGS) entry which is preliminary data.</text>
</comment>
<dbReference type="InterPro" id="IPR001509">
    <property type="entry name" value="Epimerase_deHydtase"/>
</dbReference>
<dbReference type="EMBL" id="BSDI01000001">
    <property type="protein sequence ID" value="GLH95104.1"/>
    <property type="molecule type" value="Genomic_DNA"/>
</dbReference>
<evidence type="ECO:0000256" key="1">
    <source>
        <dbReference type="ARBA" id="ARBA00007637"/>
    </source>
</evidence>
<evidence type="ECO:0000259" key="2">
    <source>
        <dbReference type="Pfam" id="PF01370"/>
    </source>
</evidence>
<keyword evidence="4" id="KW-1185">Reference proteome</keyword>
<comment type="similarity">
    <text evidence="1">Belongs to the NAD(P)-dependent epimerase/dehydratase family.</text>
</comment>